<evidence type="ECO:0000313" key="2">
    <source>
        <dbReference type="EMBL" id="EGV98333.1"/>
    </source>
</evidence>
<dbReference type="Proteomes" id="UP000001075">
    <property type="component" value="Unassembled WGS sequence"/>
</dbReference>
<sequence length="88" mass="9929">MRRGERDGMQEQEYALGEARIPVRRIQQWKGSHTLIGMAQIPQALARLAETNDSQLACWSEGHSGVGHQSIKGNESIHQRQRPLREVG</sequence>
<reference evidence="3" key="1">
    <citation type="journal article" date="2011" name="Nat. Biotechnol.">
        <title>The genomic sequence of the Chinese hamster ovary (CHO)-K1 cell line.</title>
        <authorList>
            <person name="Xu X."/>
            <person name="Nagarajan H."/>
            <person name="Lewis N.E."/>
            <person name="Pan S."/>
            <person name="Cai Z."/>
            <person name="Liu X."/>
            <person name="Chen W."/>
            <person name="Xie M."/>
            <person name="Wang W."/>
            <person name="Hammond S."/>
            <person name="Andersen M.R."/>
            <person name="Neff N."/>
            <person name="Passarelli B."/>
            <person name="Koh W."/>
            <person name="Fan H.C."/>
            <person name="Wang J."/>
            <person name="Gui Y."/>
            <person name="Lee K.H."/>
            <person name="Betenbaugh M.J."/>
            <person name="Quake S.R."/>
            <person name="Famili I."/>
            <person name="Palsson B.O."/>
            <person name="Wang J."/>
        </authorList>
    </citation>
    <scope>NUCLEOTIDE SEQUENCE [LARGE SCALE GENOMIC DNA]</scope>
    <source>
        <strain evidence="3">CHO K1 cell line</strain>
    </source>
</reference>
<evidence type="ECO:0000256" key="1">
    <source>
        <dbReference type="SAM" id="MobiDB-lite"/>
    </source>
</evidence>
<proteinExistence type="predicted"/>
<evidence type="ECO:0000313" key="3">
    <source>
        <dbReference type="Proteomes" id="UP000001075"/>
    </source>
</evidence>
<organism evidence="2 3">
    <name type="scientific">Cricetulus griseus</name>
    <name type="common">Chinese hamster</name>
    <name type="synonym">Cricetulus barabensis griseus</name>
    <dbReference type="NCBI Taxonomy" id="10029"/>
    <lineage>
        <taxon>Eukaryota</taxon>
        <taxon>Metazoa</taxon>
        <taxon>Chordata</taxon>
        <taxon>Craniata</taxon>
        <taxon>Vertebrata</taxon>
        <taxon>Euteleostomi</taxon>
        <taxon>Mammalia</taxon>
        <taxon>Eutheria</taxon>
        <taxon>Euarchontoglires</taxon>
        <taxon>Glires</taxon>
        <taxon>Rodentia</taxon>
        <taxon>Myomorpha</taxon>
        <taxon>Muroidea</taxon>
        <taxon>Cricetidae</taxon>
        <taxon>Cricetinae</taxon>
        <taxon>Cricetulus</taxon>
    </lineage>
</organism>
<protein>
    <submittedName>
        <fullName evidence="2">Uncharacterized protein</fullName>
    </submittedName>
</protein>
<feature type="region of interest" description="Disordered" evidence="1">
    <location>
        <begin position="60"/>
        <end position="88"/>
    </location>
</feature>
<dbReference type="EMBL" id="JH000049">
    <property type="protein sequence ID" value="EGV98333.1"/>
    <property type="molecule type" value="Genomic_DNA"/>
</dbReference>
<accession>G3GW91</accession>
<feature type="compositionally biased region" description="Basic and acidic residues" evidence="1">
    <location>
        <begin position="75"/>
        <end position="88"/>
    </location>
</feature>
<name>G3GW91_CRIGR</name>
<dbReference type="AlphaFoldDB" id="G3GW91"/>
<gene>
    <name evidence="2" type="ORF">I79_002011</name>
</gene>
<dbReference type="InParanoid" id="G3GW91"/>